<dbReference type="InterPro" id="IPR020472">
    <property type="entry name" value="WD40_PAC1"/>
</dbReference>
<dbReference type="GO" id="GO:0002098">
    <property type="term" value="P:tRNA wobble uridine modification"/>
    <property type="evidence" value="ECO:0007669"/>
    <property type="project" value="InterPro"/>
</dbReference>
<dbReference type="GO" id="GO:0005737">
    <property type="term" value="C:cytoplasm"/>
    <property type="evidence" value="ECO:0007669"/>
    <property type="project" value="UniProtKB-SubCell"/>
</dbReference>
<dbReference type="Proteomes" id="UP000290189">
    <property type="component" value="Unassembled WGS sequence"/>
</dbReference>
<dbReference type="STRING" id="37360.A0A0G4J3Q4"/>
<dbReference type="GO" id="GO:0033588">
    <property type="term" value="C:elongator holoenzyme complex"/>
    <property type="evidence" value="ECO:0007669"/>
    <property type="project" value="InterPro"/>
</dbReference>
<dbReference type="OMA" id="ENFRHIS"/>
<dbReference type="SUPFAM" id="SSF50978">
    <property type="entry name" value="WD40 repeat-like"/>
    <property type="match status" value="2"/>
</dbReference>
<keyword evidence="14" id="KW-1185">Reference proteome</keyword>
<comment type="pathway">
    <text evidence="3">tRNA modification; 5-methoxycarbonylmethyl-2-thiouridine-tRNA biosynthesis.</text>
</comment>
<dbReference type="PANTHER" id="PTHR44111">
    <property type="entry name" value="ELONGATOR COMPLEX PROTEIN 2"/>
    <property type="match status" value="1"/>
</dbReference>
<dbReference type="CDD" id="cd00200">
    <property type="entry name" value="WD40"/>
    <property type="match status" value="1"/>
</dbReference>
<evidence type="ECO:0000256" key="6">
    <source>
        <dbReference type="ARBA" id="ARBA00022490"/>
    </source>
</evidence>
<name>A0A0G4J3Q4_PLABS</name>
<feature type="repeat" description="WD" evidence="11">
    <location>
        <begin position="518"/>
        <end position="548"/>
    </location>
</feature>
<dbReference type="GO" id="GO:0005634">
    <property type="term" value="C:nucleus"/>
    <property type="evidence" value="ECO:0007669"/>
    <property type="project" value="UniProtKB-SubCell"/>
</dbReference>
<proteinExistence type="inferred from homology"/>
<dbReference type="InterPro" id="IPR015943">
    <property type="entry name" value="WD40/YVTN_repeat-like_dom_sf"/>
</dbReference>
<feature type="repeat" description="WD" evidence="11">
    <location>
        <begin position="231"/>
        <end position="262"/>
    </location>
</feature>
<organism evidence="12 14">
    <name type="scientific">Plasmodiophora brassicae</name>
    <name type="common">Clubroot disease agent</name>
    <dbReference type="NCBI Taxonomy" id="37360"/>
    <lineage>
        <taxon>Eukaryota</taxon>
        <taxon>Sar</taxon>
        <taxon>Rhizaria</taxon>
        <taxon>Endomyxa</taxon>
        <taxon>Phytomyxea</taxon>
        <taxon>Plasmodiophorida</taxon>
        <taxon>Plasmodiophoridae</taxon>
        <taxon>Plasmodiophora</taxon>
    </lineage>
</organism>
<keyword evidence="9" id="KW-0677">Repeat</keyword>
<keyword evidence="6" id="KW-0963">Cytoplasm</keyword>
<dbReference type="AlphaFoldDB" id="A0A0G4J3Q4"/>
<dbReference type="Pfam" id="PF00400">
    <property type="entry name" value="WD40"/>
    <property type="match status" value="9"/>
</dbReference>
<protein>
    <recommendedName>
        <fullName evidence="5">Elongator complex protein 2</fullName>
    </recommendedName>
</protein>
<evidence type="ECO:0000256" key="8">
    <source>
        <dbReference type="ARBA" id="ARBA00022694"/>
    </source>
</evidence>
<accession>A0A0G4J3Q4</accession>
<sequence>MAAEALFIAGGCNRSSSALSWRYSVDDLIAYCCGSVIAISDAKQCRIRATLVGHDADSQTTAVRWVPGSSKLVSGASDGLIIVWAYSNAEYQILHRLEGHVSSVASLTVTPQYIVSTSSDGTVRIWGIDCDQPTCIQVVTCASLPLCTAITAWQGTTILAVGDVSSRVTLYRQEQECGFVSFTALAGHADWVRDLDFWTSDSGCVLASASQDGNIRLWRVSFDECLPDAVLEGHDDAVLSCRWSPDGQSLLSASMDKSMAIWREHCGAWLPLTATGEVGGHTLACYSADWSPNGDMFIGHTYNGGFYLFSTSTMQALPVWTGHAGPVAGLTWHPDGDYLLTVGESDQTTRAFARRAGSATFCEIGRPQVHGYDMSCIATINSVPYRFASGAHEKIIRVFDAPSTFLRDLHRIAGVAIKDDGRERAECVFVPEVGLSNKAEGDGRQRPIATSPPLESTLMQDTLWPEVAKLYGHGNDTIVSICTSHDGTLLASSCAAKEPADAAVIVWDTTSWCQVGKIAAHALTVVAMEFSHDSRFLLTASRDRSVALSARQDDGQWCVVQTAAKAHQRIIWSCGWTHDDALFATGSRDKRVNLFSVSPDASFKLAATSSLGHSVRAMAWQPGTSDRLAVGLDNGRVIILQAHRHPQTRLERLFDLDPALTHSGPIRGIAWRPADDDTRESLLATCGDDHTVRIFRLS</sequence>
<dbReference type="Proteomes" id="UP000039324">
    <property type="component" value="Unassembled WGS sequence"/>
</dbReference>
<dbReference type="InterPro" id="IPR036322">
    <property type="entry name" value="WD40_repeat_dom_sf"/>
</dbReference>
<dbReference type="EMBL" id="CDSF01000122">
    <property type="protein sequence ID" value="CEP02024.1"/>
    <property type="molecule type" value="Genomic_DNA"/>
</dbReference>
<dbReference type="PROSITE" id="PS50294">
    <property type="entry name" value="WD_REPEATS_REGION"/>
    <property type="match status" value="3"/>
</dbReference>
<reference evidence="12 14" key="1">
    <citation type="submission" date="2015-02" db="EMBL/GenBank/DDBJ databases">
        <authorList>
            <person name="Chooi Y.-H."/>
        </authorList>
    </citation>
    <scope>NUCLEOTIDE SEQUENCE [LARGE SCALE GENOMIC DNA]</scope>
    <source>
        <strain evidence="12">E3</strain>
    </source>
</reference>
<evidence type="ECO:0000313" key="13">
    <source>
        <dbReference type="EMBL" id="SPQ98877.1"/>
    </source>
</evidence>
<dbReference type="UniPathway" id="UPA00988"/>
<comment type="subcellular location">
    <subcellularLocation>
        <location evidence="2">Cytoplasm</location>
    </subcellularLocation>
    <subcellularLocation>
        <location evidence="1">Nucleus</location>
    </subcellularLocation>
</comment>
<dbReference type="InterPro" id="IPR037289">
    <property type="entry name" value="Elp2"/>
</dbReference>
<geneLocation type="mitochondrion" evidence="13"/>
<evidence type="ECO:0000256" key="9">
    <source>
        <dbReference type="ARBA" id="ARBA00022737"/>
    </source>
</evidence>
<dbReference type="OrthoDB" id="27911at2759"/>
<evidence type="ECO:0000313" key="15">
    <source>
        <dbReference type="Proteomes" id="UP000290189"/>
    </source>
</evidence>
<feature type="repeat" description="WD" evidence="11">
    <location>
        <begin position="185"/>
        <end position="228"/>
    </location>
</feature>
<evidence type="ECO:0000256" key="3">
    <source>
        <dbReference type="ARBA" id="ARBA00005043"/>
    </source>
</evidence>
<keyword evidence="7 11" id="KW-0853">WD repeat</keyword>
<evidence type="ECO:0000256" key="1">
    <source>
        <dbReference type="ARBA" id="ARBA00004123"/>
    </source>
</evidence>
<feature type="repeat" description="WD" evidence="11">
    <location>
        <begin position="97"/>
        <end position="129"/>
    </location>
</feature>
<reference evidence="13 15" key="2">
    <citation type="submission" date="2018-03" db="EMBL/GenBank/DDBJ databases">
        <authorList>
            <person name="Fogelqvist J."/>
        </authorList>
    </citation>
    <scope>NUCLEOTIDE SEQUENCE [LARGE SCALE GENOMIC DNA]</scope>
</reference>
<evidence type="ECO:0000256" key="11">
    <source>
        <dbReference type="PROSITE-ProRule" id="PRU00221"/>
    </source>
</evidence>
<evidence type="ECO:0000256" key="5">
    <source>
        <dbReference type="ARBA" id="ARBA00020267"/>
    </source>
</evidence>
<evidence type="ECO:0000313" key="12">
    <source>
        <dbReference type="EMBL" id="CEP02024.1"/>
    </source>
</evidence>
<dbReference type="EMBL" id="OVEO01000010">
    <property type="protein sequence ID" value="SPQ98877.1"/>
    <property type="molecule type" value="Genomic_DNA"/>
</dbReference>
<dbReference type="Gene3D" id="2.130.10.10">
    <property type="entry name" value="YVTN repeat-like/Quinoprotein amine dehydrogenase"/>
    <property type="match status" value="4"/>
</dbReference>
<dbReference type="InterPro" id="IPR001680">
    <property type="entry name" value="WD40_rpt"/>
</dbReference>
<evidence type="ECO:0000256" key="2">
    <source>
        <dbReference type="ARBA" id="ARBA00004496"/>
    </source>
</evidence>
<gene>
    <name evidence="12" type="ORF">PBRA_002289</name>
    <name evidence="13" type="ORF">PLBR_LOCUS6092</name>
</gene>
<evidence type="ECO:0000256" key="10">
    <source>
        <dbReference type="ARBA" id="ARBA00023242"/>
    </source>
</evidence>
<evidence type="ECO:0000256" key="4">
    <source>
        <dbReference type="ARBA" id="ARBA00005881"/>
    </source>
</evidence>
<dbReference type="SMART" id="SM00320">
    <property type="entry name" value="WD40"/>
    <property type="match status" value="13"/>
</dbReference>
<dbReference type="PRINTS" id="PR00320">
    <property type="entry name" value="GPROTEINBRPT"/>
</dbReference>
<comment type="similarity">
    <text evidence="4">Belongs to the WD repeat ELP2 family.</text>
</comment>
<keyword evidence="13" id="KW-0496">Mitochondrion</keyword>
<evidence type="ECO:0000313" key="14">
    <source>
        <dbReference type="Proteomes" id="UP000039324"/>
    </source>
</evidence>
<dbReference type="PROSITE" id="PS50082">
    <property type="entry name" value="WD_REPEATS_2"/>
    <property type="match status" value="4"/>
</dbReference>
<keyword evidence="8" id="KW-0819">tRNA processing</keyword>
<dbReference type="PANTHER" id="PTHR44111:SF1">
    <property type="entry name" value="ELONGATOR COMPLEX PROTEIN 2"/>
    <property type="match status" value="1"/>
</dbReference>
<keyword evidence="10" id="KW-0539">Nucleus</keyword>
<evidence type="ECO:0000256" key="7">
    <source>
        <dbReference type="ARBA" id="ARBA00022574"/>
    </source>
</evidence>